<comment type="caution">
    <text evidence="2">The sequence shown here is derived from an EMBL/GenBank/DDBJ whole genome shotgun (WGS) entry which is preliminary data.</text>
</comment>
<reference evidence="2" key="1">
    <citation type="journal article" date="2012" name="Nat. Genet.">
        <title>Whole-genome sequence of Schistosoma haematobium.</title>
        <authorList>
            <person name="Young N.D."/>
            <person name="Jex A.R."/>
            <person name="Li B."/>
            <person name="Liu S."/>
            <person name="Yang L."/>
            <person name="Xiong Z."/>
            <person name="Li Y."/>
            <person name="Cantacessi C."/>
            <person name="Hall R.S."/>
            <person name="Xu X."/>
            <person name="Chen F."/>
            <person name="Wu X."/>
            <person name="Zerlotini A."/>
            <person name="Oliveira G."/>
            <person name="Hofmann A."/>
            <person name="Zhang G."/>
            <person name="Fang X."/>
            <person name="Kang Y."/>
            <person name="Campbell B.E."/>
            <person name="Loukas A."/>
            <person name="Ranganathan S."/>
            <person name="Rollinson D."/>
            <person name="Rinaldi G."/>
            <person name="Brindley P.J."/>
            <person name="Yang H."/>
            <person name="Wang J."/>
            <person name="Wang J."/>
            <person name="Gasser R.B."/>
        </authorList>
    </citation>
    <scope>NUCLEOTIDE SEQUENCE</scope>
</reference>
<dbReference type="CTD" id="75576554"/>
<reference evidence="2" key="4">
    <citation type="journal article" date="2022" name="PLoS Pathog.">
        <title>Chromosome-level genome of Schistosoma haematobium underpins genome-wide explorations of molecular variation.</title>
        <authorList>
            <person name="Stroehlein A.J."/>
            <person name="Korhonen P.K."/>
            <person name="Lee V.V."/>
            <person name="Ralph S.A."/>
            <person name="Mentink-Kane M."/>
            <person name="You H."/>
            <person name="McManus D.P."/>
            <person name="Tchuente L.T."/>
            <person name="Stothard J.R."/>
            <person name="Kaur P."/>
            <person name="Dudchenko O."/>
            <person name="Aiden E.L."/>
            <person name="Yang B."/>
            <person name="Yang H."/>
            <person name="Emery A.M."/>
            <person name="Webster B.L."/>
            <person name="Brindley P.J."/>
            <person name="Rollinson D."/>
            <person name="Chang B.C.H."/>
            <person name="Gasser R.B."/>
            <person name="Young N.D."/>
        </authorList>
    </citation>
    <scope>NUCLEOTIDE SEQUENCE</scope>
</reference>
<dbReference type="EMBL" id="AMPZ03000001">
    <property type="protein sequence ID" value="KAH9595970.1"/>
    <property type="molecule type" value="Genomic_DNA"/>
</dbReference>
<dbReference type="GeneID" id="75576554"/>
<dbReference type="KEGG" id="shx:MS3_00000876"/>
<keyword evidence="1" id="KW-0812">Transmembrane</keyword>
<dbReference type="AlphaFoldDB" id="A0A922S6S9"/>
<name>A0A922S6S9_SCHHA</name>
<reference evidence="2" key="2">
    <citation type="journal article" date="2019" name="Gigascience">
        <title>High-quality Schistosoma haematobium genome achieved by single-molecule and long-range sequencing.</title>
        <authorList>
            <person name="Stroehlein A.J."/>
            <person name="Korhonen P.K."/>
            <person name="Chong T.M."/>
            <person name="Lim Y.L."/>
            <person name="Chan K.G."/>
            <person name="Webster B."/>
            <person name="Rollinson D."/>
            <person name="Brindley P.J."/>
            <person name="Gasser R.B."/>
            <person name="Young N.D."/>
        </authorList>
    </citation>
    <scope>NUCLEOTIDE SEQUENCE</scope>
</reference>
<keyword evidence="1" id="KW-1133">Transmembrane helix</keyword>
<evidence type="ECO:0000256" key="1">
    <source>
        <dbReference type="SAM" id="Phobius"/>
    </source>
</evidence>
<proteinExistence type="predicted"/>
<evidence type="ECO:0000313" key="3">
    <source>
        <dbReference type="Proteomes" id="UP000471633"/>
    </source>
</evidence>
<protein>
    <submittedName>
        <fullName evidence="2">Uncharacterized protein</fullName>
    </submittedName>
</protein>
<gene>
    <name evidence="2" type="ORF">MS3_00000876</name>
</gene>
<reference evidence="2" key="3">
    <citation type="submission" date="2021-06" db="EMBL/GenBank/DDBJ databases">
        <title>Chromosome-level genome assembly for S. haematobium.</title>
        <authorList>
            <person name="Stroehlein A.J."/>
        </authorList>
    </citation>
    <scope>NUCLEOTIDE SEQUENCE</scope>
</reference>
<dbReference type="Proteomes" id="UP000471633">
    <property type="component" value="Unassembled WGS sequence"/>
</dbReference>
<sequence length="102" mass="11994">MMIDINRKTKKTELLIHLILISSSLCLNVVTVLMNGLFIRKKERKKFGTLQYLYEQSYKFPLSLCEVKFGNEFLIDHLKKFGNFCFPSVPLCDINCSFYFLL</sequence>
<dbReference type="RefSeq" id="XP_051074762.1">
    <property type="nucleotide sequence ID" value="XM_051208469.1"/>
</dbReference>
<organism evidence="2 3">
    <name type="scientific">Schistosoma haematobium</name>
    <name type="common">Blood fluke</name>
    <dbReference type="NCBI Taxonomy" id="6185"/>
    <lineage>
        <taxon>Eukaryota</taxon>
        <taxon>Metazoa</taxon>
        <taxon>Spiralia</taxon>
        <taxon>Lophotrochozoa</taxon>
        <taxon>Platyhelminthes</taxon>
        <taxon>Trematoda</taxon>
        <taxon>Digenea</taxon>
        <taxon>Strigeidida</taxon>
        <taxon>Schistosomatoidea</taxon>
        <taxon>Schistosomatidae</taxon>
        <taxon>Schistosoma</taxon>
    </lineage>
</organism>
<keyword evidence="3" id="KW-1185">Reference proteome</keyword>
<evidence type="ECO:0000313" key="2">
    <source>
        <dbReference type="EMBL" id="KAH9595970.1"/>
    </source>
</evidence>
<keyword evidence="1" id="KW-0472">Membrane</keyword>
<feature type="transmembrane region" description="Helical" evidence="1">
    <location>
        <begin position="14"/>
        <end position="38"/>
    </location>
</feature>
<accession>A0A922S6S9</accession>